<dbReference type="KEGG" id="nga:Ngar_c15000"/>
<evidence type="ECO:0000313" key="2">
    <source>
        <dbReference type="EMBL" id="AFU58435.1"/>
    </source>
</evidence>
<dbReference type="InParanoid" id="K0IF67"/>
<keyword evidence="3" id="KW-1185">Reference proteome</keyword>
<dbReference type="Proteomes" id="UP000008037">
    <property type="component" value="Chromosome"/>
</dbReference>
<organism evidence="2 3">
    <name type="scientific">Nitrososphaera gargensis (strain Ga9.2)</name>
    <dbReference type="NCBI Taxonomy" id="1237085"/>
    <lineage>
        <taxon>Archaea</taxon>
        <taxon>Nitrososphaerota</taxon>
        <taxon>Nitrososphaeria</taxon>
        <taxon>Nitrososphaerales</taxon>
        <taxon>Nitrososphaeraceae</taxon>
        <taxon>Nitrososphaera</taxon>
    </lineage>
</organism>
<dbReference type="HOGENOM" id="CLU_688149_0_0_2"/>
<feature type="compositionally biased region" description="Polar residues" evidence="1">
    <location>
        <begin position="1"/>
        <end position="12"/>
    </location>
</feature>
<dbReference type="RefSeq" id="WP_015018972.1">
    <property type="nucleotide sequence ID" value="NC_018719.1"/>
</dbReference>
<dbReference type="BioCyc" id="CNIT1237085:G1324-1498-MONOMER"/>
<gene>
    <name evidence="2" type="ordered locus">Ngar_c15000</name>
</gene>
<dbReference type="GeneID" id="13797759"/>
<dbReference type="AlphaFoldDB" id="K0IF67"/>
<dbReference type="EMBL" id="CP002408">
    <property type="protein sequence ID" value="AFU58435.1"/>
    <property type="molecule type" value="Genomic_DNA"/>
</dbReference>
<protein>
    <submittedName>
        <fullName evidence="2">Uncharacterized protein</fullName>
    </submittedName>
</protein>
<feature type="region of interest" description="Disordered" evidence="1">
    <location>
        <begin position="1"/>
        <end position="27"/>
    </location>
</feature>
<accession>K0IF67</accession>
<reference evidence="2 3" key="1">
    <citation type="journal article" date="2012" name="Environ. Microbiol.">
        <title>The genome of the ammonia-oxidizing Candidatus Nitrososphaera gargensis: insights into metabolic versatility and environmental adaptations.</title>
        <authorList>
            <person name="Spang A."/>
            <person name="Poehlein A."/>
            <person name="Offre P."/>
            <person name="Zumbragel S."/>
            <person name="Haider S."/>
            <person name="Rychlik N."/>
            <person name="Nowka B."/>
            <person name="Schmeisser C."/>
            <person name="Lebedeva E.V."/>
            <person name="Rattei T."/>
            <person name="Bohm C."/>
            <person name="Schmid M."/>
            <person name="Galushko A."/>
            <person name="Hatzenpichler R."/>
            <person name="Weinmaier T."/>
            <person name="Daniel R."/>
            <person name="Schleper C."/>
            <person name="Spieck E."/>
            <person name="Streit W."/>
            <person name="Wagner M."/>
        </authorList>
    </citation>
    <scope>NUCLEOTIDE SEQUENCE [LARGE SCALE GENOMIC DNA]</scope>
    <source>
        <strain evidence="3">Ga9.2</strain>
    </source>
</reference>
<evidence type="ECO:0000256" key="1">
    <source>
        <dbReference type="SAM" id="MobiDB-lite"/>
    </source>
</evidence>
<sequence length="400" mass="45349">MANLDSQRADNGTQEKEANRPSLAADAASKAVKQDDDTITIVNHKDTVRSFIEKSPLATQFAIIVLFYLAKEYMNSSKSLSSNRTDANISAAILEPFSFTSKEFFDTYSQLALEMGLIKYLVRHIAFAEFMLTLEYLVLIREEESTARYQFKVNFEDLRWMASIALQQIVGGQNLSSPEIFYPSPPRTTRPPDNNTPQPDKTIINPLTQNNTDRTAALVKDIAQSILAKNELEQSGGGTGRSIDDAVRLRSKDYGRYRPYFQHRVPPTQYSFRLPNKDEVKRIYQEFVENQTCIECGEKIVLDYFDVWIGEPLEANTRPEISDQRMTEVLGSITQERSDTTIQETISHDYHPTDRELLSFNYGIIPMDGRDAFIAFAKPKLLCSKCGANPANSVSLMPKY</sequence>
<name>K0IF67_NITGG</name>
<proteinExistence type="predicted"/>
<evidence type="ECO:0000313" key="3">
    <source>
        <dbReference type="Proteomes" id="UP000008037"/>
    </source>
</evidence>
<feature type="compositionally biased region" description="Low complexity" evidence="1">
    <location>
        <begin position="191"/>
        <end position="200"/>
    </location>
</feature>
<feature type="region of interest" description="Disordered" evidence="1">
    <location>
        <begin position="180"/>
        <end position="208"/>
    </location>
</feature>